<evidence type="ECO:0000313" key="1">
    <source>
        <dbReference type="EMBL" id="JAH07535.1"/>
    </source>
</evidence>
<dbReference type="EMBL" id="GBXM01101042">
    <property type="protein sequence ID" value="JAH07535.1"/>
    <property type="molecule type" value="Transcribed_RNA"/>
</dbReference>
<proteinExistence type="predicted"/>
<name>A0A0E9PTW8_ANGAN</name>
<sequence length="15" mass="1887">MFLPFSQFLNDRSVW</sequence>
<organism evidence="1">
    <name type="scientific">Anguilla anguilla</name>
    <name type="common">European freshwater eel</name>
    <name type="synonym">Muraena anguilla</name>
    <dbReference type="NCBI Taxonomy" id="7936"/>
    <lineage>
        <taxon>Eukaryota</taxon>
        <taxon>Metazoa</taxon>
        <taxon>Chordata</taxon>
        <taxon>Craniata</taxon>
        <taxon>Vertebrata</taxon>
        <taxon>Euteleostomi</taxon>
        <taxon>Actinopterygii</taxon>
        <taxon>Neopterygii</taxon>
        <taxon>Teleostei</taxon>
        <taxon>Anguilliformes</taxon>
        <taxon>Anguillidae</taxon>
        <taxon>Anguilla</taxon>
    </lineage>
</organism>
<accession>A0A0E9PTW8</accession>
<reference evidence="1" key="2">
    <citation type="journal article" date="2015" name="Fish Shellfish Immunol.">
        <title>Early steps in the European eel (Anguilla anguilla)-Vibrio vulnificus interaction in the gills: Role of the RtxA13 toxin.</title>
        <authorList>
            <person name="Callol A."/>
            <person name="Pajuelo D."/>
            <person name="Ebbesson L."/>
            <person name="Teles M."/>
            <person name="MacKenzie S."/>
            <person name="Amaro C."/>
        </authorList>
    </citation>
    <scope>NUCLEOTIDE SEQUENCE</scope>
</reference>
<reference evidence="1" key="1">
    <citation type="submission" date="2014-11" db="EMBL/GenBank/DDBJ databases">
        <authorList>
            <person name="Amaro Gonzalez C."/>
        </authorList>
    </citation>
    <scope>NUCLEOTIDE SEQUENCE</scope>
</reference>
<protein>
    <submittedName>
        <fullName evidence="1">Uncharacterized protein</fullName>
    </submittedName>
</protein>